<feature type="region of interest" description="Disordered" evidence="1">
    <location>
        <begin position="97"/>
        <end position="151"/>
    </location>
</feature>
<dbReference type="AlphaFoldDB" id="A0A6J4U9G9"/>
<name>A0A6J4U9G9_9BACT</name>
<feature type="compositionally biased region" description="Basic and acidic residues" evidence="1">
    <location>
        <begin position="97"/>
        <end position="107"/>
    </location>
</feature>
<dbReference type="EMBL" id="CADCWE010000130">
    <property type="protein sequence ID" value="CAA9542378.1"/>
    <property type="molecule type" value="Genomic_DNA"/>
</dbReference>
<feature type="compositionally biased region" description="Basic residues" evidence="1">
    <location>
        <begin position="122"/>
        <end position="138"/>
    </location>
</feature>
<accession>A0A6J4U9G9</accession>
<evidence type="ECO:0000313" key="2">
    <source>
        <dbReference type="EMBL" id="CAA9542378.1"/>
    </source>
</evidence>
<feature type="compositionally biased region" description="Basic residues" evidence="1">
    <location>
        <begin position="209"/>
        <end position="228"/>
    </location>
</feature>
<organism evidence="2">
    <name type="scientific">uncultured Thermomicrobiales bacterium</name>
    <dbReference type="NCBI Taxonomy" id="1645740"/>
    <lineage>
        <taxon>Bacteria</taxon>
        <taxon>Pseudomonadati</taxon>
        <taxon>Thermomicrobiota</taxon>
        <taxon>Thermomicrobia</taxon>
        <taxon>Thermomicrobiales</taxon>
        <taxon>environmental samples</taxon>
    </lineage>
</organism>
<feature type="region of interest" description="Disordered" evidence="1">
    <location>
        <begin position="189"/>
        <end position="317"/>
    </location>
</feature>
<protein>
    <submittedName>
        <fullName evidence="2">Transcriptional regulator, DeoR family</fullName>
    </submittedName>
</protein>
<proteinExistence type="predicted"/>
<feature type="non-terminal residue" evidence="2">
    <location>
        <position position="1"/>
    </location>
</feature>
<feature type="compositionally biased region" description="Low complexity" evidence="1">
    <location>
        <begin position="268"/>
        <end position="279"/>
    </location>
</feature>
<sequence length="317" mass="33466">EPHRPPDRLDPLPPWRQTHRRRPRRALRSLAADDPARRGRALRGRRANRRAAGAGRRVRPRRGVPVAAAAFLGGGGDRAPAGAAGARRYGRFALRGRAADGRGEAARRAAAGGAGGGGRATAHPRRRPFGSGPRRRGGRGGAGGDRRRGVAADRLPVAAAFRRANHLAAPTGRPGRAMVLPRGLLGCGRGAELPGRPDRGGGADPGPARRGRRDRRRRGTAPRIRPPRPPRDPGSFDLSGCPTRRSVRPPRPGPDRGRRRGLGTASALPPGRVGLLRPGGPRPRRGGRSDRAAGVPGAGRGPRPRDRRTVRRAGGLV</sequence>
<feature type="compositionally biased region" description="Basic and acidic residues" evidence="1">
    <location>
        <begin position="1"/>
        <end position="10"/>
    </location>
</feature>
<gene>
    <name evidence="2" type="ORF">AVDCRST_MAG73-2066</name>
</gene>
<feature type="compositionally biased region" description="Basic residues" evidence="1">
    <location>
        <begin position="17"/>
        <end position="27"/>
    </location>
</feature>
<reference evidence="2" key="1">
    <citation type="submission" date="2020-02" db="EMBL/GenBank/DDBJ databases">
        <authorList>
            <person name="Meier V. D."/>
        </authorList>
    </citation>
    <scope>NUCLEOTIDE SEQUENCE</scope>
    <source>
        <strain evidence="2">AVDCRST_MAG73</strain>
    </source>
</reference>
<feature type="region of interest" description="Disordered" evidence="1">
    <location>
        <begin position="1"/>
        <end position="64"/>
    </location>
</feature>
<feature type="compositionally biased region" description="Basic residues" evidence="1">
    <location>
        <begin position="38"/>
        <end position="49"/>
    </location>
</feature>
<feature type="non-terminal residue" evidence="2">
    <location>
        <position position="317"/>
    </location>
</feature>
<evidence type="ECO:0000256" key="1">
    <source>
        <dbReference type="SAM" id="MobiDB-lite"/>
    </source>
</evidence>